<keyword evidence="2" id="KW-0444">Lipid biosynthesis</keyword>
<evidence type="ECO:0000259" key="10">
    <source>
        <dbReference type="Pfam" id="PF01210"/>
    </source>
</evidence>
<keyword evidence="6" id="KW-0594">Phospholipid biosynthesis</keyword>
<dbReference type="AlphaFoldDB" id="A0A660S7K8"/>
<evidence type="ECO:0000259" key="11">
    <source>
        <dbReference type="Pfam" id="PF07479"/>
    </source>
</evidence>
<keyword evidence="4 8" id="KW-0520">NAD</keyword>
<dbReference type="GO" id="GO:0005829">
    <property type="term" value="C:cytosol"/>
    <property type="evidence" value="ECO:0007669"/>
    <property type="project" value="TreeGrafter"/>
</dbReference>
<dbReference type="GO" id="GO:0141153">
    <property type="term" value="F:glycerol-3-phosphate dehydrogenase (NADP+) activity"/>
    <property type="evidence" value="ECO:0007669"/>
    <property type="project" value="RHEA"/>
</dbReference>
<dbReference type="Proteomes" id="UP000282321">
    <property type="component" value="Unassembled WGS sequence"/>
</dbReference>
<comment type="caution">
    <text evidence="12">The sequence shown here is derived from an EMBL/GenBank/DDBJ whole genome shotgun (WGS) entry which is preliminary data.</text>
</comment>
<dbReference type="PRINTS" id="PR00077">
    <property type="entry name" value="GPDHDRGNASE"/>
</dbReference>
<dbReference type="FunFam" id="1.10.1040.10:FF:000001">
    <property type="entry name" value="Glycerol-3-phosphate dehydrogenase [NAD(P)+]"/>
    <property type="match status" value="1"/>
</dbReference>
<evidence type="ECO:0000256" key="5">
    <source>
        <dbReference type="ARBA" id="ARBA00023098"/>
    </source>
</evidence>
<evidence type="ECO:0000256" key="7">
    <source>
        <dbReference type="ARBA" id="ARBA00023264"/>
    </source>
</evidence>
<dbReference type="InterPro" id="IPR008927">
    <property type="entry name" value="6-PGluconate_DH-like_C_sf"/>
</dbReference>
<dbReference type="GO" id="GO:0046168">
    <property type="term" value="P:glycerol-3-phosphate catabolic process"/>
    <property type="evidence" value="ECO:0007669"/>
    <property type="project" value="InterPro"/>
</dbReference>
<dbReference type="PANTHER" id="PTHR11728">
    <property type="entry name" value="GLYCEROL-3-PHOSPHATE DEHYDROGENASE"/>
    <property type="match status" value="1"/>
</dbReference>
<protein>
    <recommendedName>
        <fullName evidence="9">Glycerol-3-phosphate dehydrogenase</fullName>
        <ecNumber evidence="9">1.1.1.94</ecNumber>
    </recommendedName>
</protein>
<dbReference type="Gene3D" id="1.10.1040.10">
    <property type="entry name" value="N-(1-d-carboxylethyl)-l-norvaline Dehydrogenase, domain 2"/>
    <property type="match status" value="1"/>
</dbReference>
<dbReference type="InterPro" id="IPR006168">
    <property type="entry name" value="G3P_DH_NAD-dep"/>
</dbReference>
<dbReference type="NCBIfam" id="NF000942">
    <property type="entry name" value="PRK00094.1-4"/>
    <property type="match status" value="1"/>
</dbReference>
<dbReference type="EMBL" id="QNBC01000103">
    <property type="protein sequence ID" value="RKX65218.1"/>
    <property type="molecule type" value="Genomic_DNA"/>
</dbReference>
<dbReference type="GO" id="GO:0005975">
    <property type="term" value="P:carbohydrate metabolic process"/>
    <property type="evidence" value="ECO:0007669"/>
    <property type="project" value="InterPro"/>
</dbReference>
<dbReference type="GO" id="GO:0051287">
    <property type="term" value="F:NAD binding"/>
    <property type="evidence" value="ECO:0007669"/>
    <property type="project" value="InterPro"/>
</dbReference>
<gene>
    <name evidence="12" type="ORF">DRP44_06850</name>
</gene>
<evidence type="ECO:0000256" key="1">
    <source>
        <dbReference type="ARBA" id="ARBA00011009"/>
    </source>
</evidence>
<comment type="catalytic activity">
    <reaction evidence="9">
        <text>sn-glycerol 3-phosphate + NADP(+) = dihydroxyacetone phosphate + NADPH + H(+)</text>
        <dbReference type="Rhea" id="RHEA:11096"/>
        <dbReference type="ChEBI" id="CHEBI:15378"/>
        <dbReference type="ChEBI" id="CHEBI:57597"/>
        <dbReference type="ChEBI" id="CHEBI:57642"/>
        <dbReference type="ChEBI" id="CHEBI:57783"/>
        <dbReference type="ChEBI" id="CHEBI:58349"/>
        <dbReference type="EC" id="1.1.1.94"/>
    </reaction>
</comment>
<evidence type="ECO:0000256" key="9">
    <source>
        <dbReference type="RuleBase" id="RU000439"/>
    </source>
</evidence>
<dbReference type="PANTHER" id="PTHR11728:SF1">
    <property type="entry name" value="GLYCEROL-3-PHOSPHATE DEHYDROGENASE [NAD(+)] 2, CHLOROPLASTIC"/>
    <property type="match status" value="1"/>
</dbReference>
<keyword evidence="5" id="KW-0443">Lipid metabolism</keyword>
<dbReference type="NCBIfam" id="NF000940">
    <property type="entry name" value="PRK00094.1-2"/>
    <property type="match status" value="1"/>
</dbReference>
<dbReference type="GO" id="GO:0008654">
    <property type="term" value="P:phospholipid biosynthetic process"/>
    <property type="evidence" value="ECO:0007669"/>
    <property type="project" value="UniProtKB-KW"/>
</dbReference>
<feature type="domain" description="Glycerol-3-phosphate dehydrogenase NAD-dependent N-terminal" evidence="10">
    <location>
        <begin position="1"/>
        <end position="80"/>
    </location>
</feature>
<dbReference type="InterPro" id="IPR013328">
    <property type="entry name" value="6PGD_dom2"/>
</dbReference>
<evidence type="ECO:0000256" key="4">
    <source>
        <dbReference type="ARBA" id="ARBA00023027"/>
    </source>
</evidence>
<dbReference type="Gene3D" id="3.40.50.720">
    <property type="entry name" value="NAD(P)-binding Rossmann-like Domain"/>
    <property type="match status" value="1"/>
</dbReference>
<dbReference type="InterPro" id="IPR006109">
    <property type="entry name" value="G3P_DH_NAD-dep_C"/>
</dbReference>
<reference evidence="12 13" key="1">
    <citation type="submission" date="2018-06" db="EMBL/GenBank/DDBJ databases">
        <title>Extensive metabolic versatility and redundancy in microbially diverse, dynamic hydrothermal sediments.</title>
        <authorList>
            <person name="Dombrowski N."/>
            <person name="Teske A."/>
            <person name="Baker B.J."/>
        </authorList>
    </citation>
    <scope>NUCLEOTIDE SEQUENCE [LARGE SCALE GENOMIC DNA]</scope>
    <source>
        <strain evidence="12">B35_G9</strain>
    </source>
</reference>
<keyword evidence="3 8" id="KW-0560">Oxidoreductase</keyword>
<evidence type="ECO:0000256" key="2">
    <source>
        <dbReference type="ARBA" id="ARBA00022516"/>
    </source>
</evidence>
<feature type="non-terminal residue" evidence="12">
    <location>
        <position position="1"/>
    </location>
</feature>
<evidence type="ECO:0000256" key="6">
    <source>
        <dbReference type="ARBA" id="ARBA00023209"/>
    </source>
</evidence>
<keyword evidence="7" id="KW-1208">Phospholipid metabolism</keyword>
<organism evidence="12 13">
    <name type="scientific">candidate division TA06 bacterium</name>
    <dbReference type="NCBI Taxonomy" id="2250710"/>
    <lineage>
        <taxon>Bacteria</taxon>
        <taxon>Bacteria division TA06</taxon>
    </lineage>
</organism>
<evidence type="ECO:0000256" key="3">
    <source>
        <dbReference type="ARBA" id="ARBA00023002"/>
    </source>
</evidence>
<dbReference type="InterPro" id="IPR011128">
    <property type="entry name" value="G3P_DH_NAD-dep_N"/>
</dbReference>
<evidence type="ECO:0000313" key="12">
    <source>
        <dbReference type="EMBL" id="RKX65218.1"/>
    </source>
</evidence>
<dbReference type="EC" id="1.1.1.94" evidence="9"/>
<evidence type="ECO:0000313" key="13">
    <source>
        <dbReference type="Proteomes" id="UP000282321"/>
    </source>
</evidence>
<dbReference type="InterPro" id="IPR036291">
    <property type="entry name" value="NAD(P)-bd_dom_sf"/>
</dbReference>
<accession>A0A660S7K8</accession>
<name>A0A660S7K8_UNCT6</name>
<comment type="similarity">
    <text evidence="1 8">Belongs to the NAD-dependent glycerol-3-phosphate dehydrogenase family.</text>
</comment>
<dbReference type="Pfam" id="PF01210">
    <property type="entry name" value="NAD_Gly3P_dh_N"/>
    <property type="match status" value="1"/>
</dbReference>
<dbReference type="Pfam" id="PF07479">
    <property type="entry name" value="NAD_Gly3P_dh_C"/>
    <property type="match status" value="1"/>
</dbReference>
<dbReference type="SUPFAM" id="SSF51735">
    <property type="entry name" value="NAD(P)-binding Rossmann-fold domains"/>
    <property type="match status" value="1"/>
</dbReference>
<sequence>VPSKHFRNTAKLAKEFIKKNSIIASAAKGLEHETHKRMSEILYEYLPDNKIVALSGPTIANEIAHRKPAAIVAASKDIEAAQLVQKVLSNDYFRVYRNDDIIGVELGGAIKNVIVLAAGIIDGMGIGDNAKAALITRGLAEITRLGIKMGARRETFSGLSGLGDLIVTSTSKYSRNRHVGEKLGEGMRLKDILSSMFMVAEGVETASVALELSESLNVSMPITKAINKILFEERDIAITIKELMNRSLKDEIS</sequence>
<evidence type="ECO:0000256" key="8">
    <source>
        <dbReference type="RuleBase" id="RU000437"/>
    </source>
</evidence>
<proteinExistence type="inferred from homology"/>
<feature type="domain" description="Glycerol-3-phosphate dehydrogenase NAD-dependent C-terminal" evidence="11">
    <location>
        <begin position="100"/>
        <end position="237"/>
    </location>
</feature>
<dbReference type="SUPFAM" id="SSF48179">
    <property type="entry name" value="6-phosphogluconate dehydrogenase C-terminal domain-like"/>
    <property type="match status" value="1"/>
</dbReference>